<dbReference type="RefSeq" id="WP_179216996.1">
    <property type="nucleotide sequence ID" value="NZ_FZOC01000004.1"/>
</dbReference>
<evidence type="ECO:0000313" key="6">
    <source>
        <dbReference type="Proteomes" id="UP000198324"/>
    </source>
</evidence>
<evidence type="ECO:0000256" key="4">
    <source>
        <dbReference type="SAM" id="Phobius"/>
    </source>
</evidence>
<dbReference type="InterPro" id="IPR011990">
    <property type="entry name" value="TPR-like_helical_dom_sf"/>
</dbReference>
<protein>
    <submittedName>
        <fullName evidence="5">TPR repeat-containing protein</fullName>
    </submittedName>
</protein>
<accession>A0A239AZJ1</accession>
<proteinExistence type="predicted"/>
<dbReference type="PANTHER" id="PTHR44943">
    <property type="entry name" value="CELLULOSE SYNTHASE OPERON PROTEIN C"/>
    <property type="match status" value="1"/>
</dbReference>
<dbReference type="PANTHER" id="PTHR44943:SF8">
    <property type="entry name" value="TPR REPEAT-CONTAINING PROTEIN MJ0263"/>
    <property type="match status" value="1"/>
</dbReference>
<dbReference type="SMART" id="SM00028">
    <property type="entry name" value="TPR"/>
    <property type="match status" value="3"/>
</dbReference>
<sequence length="208" mass="22877">MTDTIDRHAPLSGGQKFILFALLAVIVTMFVGSFVYRMKGGGLVVEVHQERGGMGGASAMGGPMAGMMGVDMEQLRELMRRVEQNPNDAKVLLELANTFMMMQAWDKALEFAQMAAKAEPGNPDAHRAMGMVRFERKEYAEAKKSFDIVLKAAPDDALAHYNMGILLKHYMQKSAEGDAHFRRVVQLNPKDSDVLKSAQEELAAGKGQ</sequence>
<keyword evidence="4" id="KW-0812">Transmembrane</keyword>
<evidence type="ECO:0000256" key="2">
    <source>
        <dbReference type="ARBA" id="ARBA00022803"/>
    </source>
</evidence>
<keyword evidence="4" id="KW-1133">Transmembrane helix</keyword>
<dbReference type="Pfam" id="PF14559">
    <property type="entry name" value="TPR_19"/>
    <property type="match status" value="1"/>
</dbReference>
<keyword evidence="2 3" id="KW-0802">TPR repeat</keyword>
<dbReference type="SUPFAM" id="SSF48452">
    <property type="entry name" value="TPR-like"/>
    <property type="match status" value="1"/>
</dbReference>
<keyword evidence="4" id="KW-0472">Membrane</keyword>
<name>A0A239AZJ1_9BACT</name>
<dbReference type="InterPro" id="IPR019734">
    <property type="entry name" value="TPR_rpt"/>
</dbReference>
<feature type="repeat" description="TPR" evidence="3">
    <location>
        <begin position="89"/>
        <end position="122"/>
    </location>
</feature>
<feature type="repeat" description="TPR" evidence="3">
    <location>
        <begin position="123"/>
        <end position="156"/>
    </location>
</feature>
<dbReference type="Gene3D" id="1.25.40.10">
    <property type="entry name" value="Tetratricopeptide repeat domain"/>
    <property type="match status" value="1"/>
</dbReference>
<evidence type="ECO:0000256" key="1">
    <source>
        <dbReference type="ARBA" id="ARBA00022737"/>
    </source>
</evidence>
<keyword evidence="6" id="KW-1185">Reference proteome</keyword>
<dbReference type="InterPro" id="IPR051685">
    <property type="entry name" value="Ycf3/AcsC/BcsC/TPR_MFPF"/>
</dbReference>
<dbReference type="AlphaFoldDB" id="A0A239AZJ1"/>
<reference evidence="5 6" key="1">
    <citation type="submission" date="2017-06" db="EMBL/GenBank/DDBJ databases">
        <authorList>
            <person name="Kim H.J."/>
            <person name="Triplett B.A."/>
        </authorList>
    </citation>
    <scope>NUCLEOTIDE SEQUENCE [LARGE SCALE GENOMIC DNA]</scope>
    <source>
        <strain evidence="5 6">DSM 13116</strain>
    </source>
</reference>
<dbReference type="EMBL" id="FZOC01000004">
    <property type="protein sequence ID" value="SNS01125.1"/>
    <property type="molecule type" value="Genomic_DNA"/>
</dbReference>
<organism evidence="5 6">
    <name type="scientific">Humidesulfovibrio mexicanus</name>
    <dbReference type="NCBI Taxonomy" id="147047"/>
    <lineage>
        <taxon>Bacteria</taxon>
        <taxon>Pseudomonadati</taxon>
        <taxon>Thermodesulfobacteriota</taxon>
        <taxon>Desulfovibrionia</taxon>
        <taxon>Desulfovibrionales</taxon>
        <taxon>Desulfovibrionaceae</taxon>
        <taxon>Humidesulfovibrio</taxon>
    </lineage>
</organism>
<feature type="transmembrane region" description="Helical" evidence="4">
    <location>
        <begin position="17"/>
        <end position="36"/>
    </location>
</feature>
<dbReference type="Proteomes" id="UP000198324">
    <property type="component" value="Unassembled WGS sequence"/>
</dbReference>
<dbReference type="PROSITE" id="PS50005">
    <property type="entry name" value="TPR"/>
    <property type="match status" value="2"/>
</dbReference>
<gene>
    <name evidence="5" type="ORF">SAMN04488503_2334</name>
</gene>
<evidence type="ECO:0000256" key="3">
    <source>
        <dbReference type="PROSITE-ProRule" id="PRU00339"/>
    </source>
</evidence>
<evidence type="ECO:0000313" key="5">
    <source>
        <dbReference type="EMBL" id="SNS01125.1"/>
    </source>
</evidence>
<keyword evidence="1" id="KW-0677">Repeat</keyword>